<dbReference type="InterPro" id="IPR046335">
    <property type="entry name" value="LacI/GalR-like_sensor"/>
</dbReference>
<dbReference type="Proteomes" id="UP000031967">
    <property type="component" value="Unassembled WGS sequence"/>
</dbReference>
<evidence type="ECO:0000259" key="5">
    <source>
        <dbReference type="PROSITE" id="PS50932"/>
    </source>
</evidence>
<dbReference type="Pfam" id="PF13377">
    <property type="entry name" value="Peripla_BP_3"/>
    <property type="match status" value="1"/>
</dbReference>
<sequence>MKPTLKDVAKMAGVSLGTASKVINNEGNVKPDLQMKVWDAVKRLNYHPNAVARSLKSANTHTLAVLLADITNPFQMTLAKGIEEVMYQHGYQLLISSTKENSEIEKKNLKMLYEKRVEGLIVCTTGKANDEIRAIINHIPVVLVDRPVVSLPVDIVADNNLYGMELLVRHLHELGHRRIGVVHGDPNTVHGQIRHEGVVKAFSDYGIALPPELQYTGLFTYEGGISAAHYFLDLKDPPTALLSANNNMTAGILKACRNRNVRIPFDISVVSFGELEYNWNLITPSVTSVSQSPLTIGRKAAELVLKRLNQEADEGVSHILYTPELKVRESSGYVNASNES</sequence>
<feature type="domain" description="HTH lacI-type" evidence="5">
    <location>
        <begin position="3"/>
        <end position="57"/>
    </location>
</feature>
<keyword evidence="1" id="KW-0678">Repressor</keyword>
<dbReference type="InterPro" id="IPR000843">
    <property type="entry name" value="HTH_LacI"/>
</dbReference>
<dbReference type="Gene3D" id="3.40.50.2300">
    <property type="match status" value="2"/>
</dbReference>
<protein>
    <submittedName>
        <fullName evidence="6">Transcriptional regulator</fullName>
    </submittedName>
</protein>
<keyword evidence="3" id="KW-0238">DNA-binding</keyword>
<dbReference type="Pfam" id="PF00356">
    <property type="entry name" value="LacI"/>
    <property type="match status" value="1"/>
</dbReference>
<dbReference type="PANTHER" id="PTHR30146:SF148">
    <property type="entry name" value="HTH-TYPE TRANSCRIPTIONAL REPRESSOR PURR-RELATED"/>
    <property type="match status" value="1"/>
</dbReference>
<dbReference type="PROSITE" id="PS00356">
    <property type="entry name" value="HTH_LACI_1"/>
    <property type="match status" value="1"/>
</dbReference>
<keyword evidence="7" id="KW-1185">Reference proteome</keyword>
<comment type="caution">
    <text evidence="6">The sequence shown here is derived from an EMBL/GenBank/DDBJ whole genome shotgun (WGS) entry which is preliminary data.</text>
</comment>
<dbReference type="PRINTS" id="PR00036">
    <property type="entry name" value="HTHLACI"/>
</dbReference>
<evidence type="ECO:0000256" key="1">
    <source>
        <dbReference type="ARBA" id="ARBA00022491"/>
    </source>
</evidence>
<proteinExistence type="predicted"/>
<dbReference type="PANTHER" id="PTHR30146">
    <property type="entry name" value="LACI-RELATED TRANSCRIPTIONAL REPRESSOR"/>
    <property type="match status" value="1"/>
</dbReference>
<gene>
    <name evidence="6" type="ORF">SD70_13555</name>
</gene>
<keyword evidence="2" id="KW-0805">Transcription regulation</keyword>
<evidence type="ECO:0000256" key="4">
    <source>
        <dbReference type="ARBA" id="ARBA00023163"/>
    </source>
</evidence>
<dbReference type="SMART" id="SM00354">
    <property type="entry name" value="HTH_LACI"/>
    <property type="match status" value="1"/>
</dbReference>
<dbReference type="InterPro" id="IPR028082">
    <property type="entry name" value="Peripla_BP_I"/>
</dbReference>
<dbReference type="SUPFAM" id="SSF53822">
    <property type="entry name" value="Periplasmic binding protein-like I"/>
    <property type="match status" value="1"/>
</dbReference>
<name>A0ABR5AIN7_9BACL</name>
<dbReference type="CDD" id="cd06267">
    <property type="entry name" value="PBP1_LacI_sugar_binding-like"/>
    <property type="match status" value="1"/>
</dbReference>
<dbReference type="EMBL" id="JXAK01000021">
    <property type="protein sequence ID" value="KIL40435.1"/>
    <property type="molecule type" value="Genomic_DNA"/>
</dbReference>
<reference evidence="6 7" key="1">
    <citation type="submission" date="2014-12" db="EMBL/GenBank/DDBJ databases">
        <title>Draft genome sequence of Paenibacillus kamchatkensis strain B-2647.</title>
        <authorList>
            <person name="Karlyshev A.V."/>
            <person name="Kudryashova E.B."/>
        </authorList>
    </citation>
    <scope>NUCLEOTIDE SEQUENCE [LARGE SCALE GENOMIC DNA]</scope>
    <source>
        <strain evidence="6 7">VKM B-2647</strain>
    </source>
</reference>
<keyword evidence="4" id="KW-0804">Transcription</keyword>
<dbReference type="CDD" id="cd01392">
    <property type="entry name" value="HTH_LacI"/>
    <property type="match status" value="1"/>
</dbReference>
<organism evidence="6 7">
    <name type="scientific">Gordoniibacillus kamchatkensis</name>
    <dbReference type="NCBI Taxonomy" id="1590651"/>
    <lineage>
        <taxon>Bacteria</taxon>
        <taxon>Bacillati</taxon>
        <taxon>Bacillota</taxon>
        <taxon>Bacilli</taxon>
        <taxon>Bacillales</taxon>
        <taxon>Paenibacillaceae</taxon>
        <taxon>Gordoniibacillus</taxon>
    </lineage>
</organism>
<evidence type="ECO:0000256" key="3">
    <source>
        <dbReference type="ARBA" id="ARBA00023125"/>
    </source>
</evidence>
<evidence type="ECO:0000256" key="2">
    <source>
        <dbReference type="ARBA" id="ARBA00023015"/>
    </source>
</evidence>
<dbReference type="PROSITE" id="PS50932">
    <property type="entry name" value="HTH_LACI_2"/>
    <property type="match status" value="1"/>
</dbReference>
<evidence type="ECO:0000313" key="6">
    <source>
        <dbReference type="EMBL" id="KIL40435.1"/>
    </source>
</evidence>
<dbReference type="InterPro" id="IPR010982">
    <property type="entry name" value="Lambda_DNA-bd_dom_sf"/>
</dbReference>
<evidence type="ECO:0000313" key="7">
    <source>
        <dbReference type="Proteomes" id="UP000031967"/>
    </source>
</evidence>
<dbReference type="SUPFAM" id="SSF47413">
    <property type="entry name" value="lambda repressor-like DNA-binding domains"/>
    <property type="match status" value="1"/>
</dbReference>
<accession>A0ABR5AIN7</accession>
<dbReference type="Gene3D" id="1.10.260.40">
    <property type="entry name" value="lambda repressor-like DNA-binding domains"/>
    <property type="match status" value="1"/>
</dbReference>